<dbReference type="InterPro" id="IPR013378">
    <property type="entry name" value="InlB-like_B-rpt"/>
</dbReference>
<dbReference type="KEGG" id="ddb:E7747_09900"/>
<name>A0A4P7W3W6_9BACT</name>
<gene>
    <name evidence="4" type="ORF">E7747_09900</name>
</gene>
<dbReference type="Gene3D" id="2.60.40.4270">
    <property type="entry name" value="Listeria-Bacteroides repeat domain"/>
    <property type="match status" value="22"/>
</dbReference>
<keyword evidence="2" id="KW-0732">Signal</keyword>
<evidence type="ECO:0000256" key="1">
    <source>
        <dbReference type="ARBA" id="ARBA00004196"/>
    </source>
</evidence>
<dbReference type="RefSeq" id="WP_136415709.1">
    <property type="nucleotide sequence ID" value="NZ_CP039396.1"/>
</dbReference>
<reference evidence="5" key="1">
    <citation type="submission" date="2019-02" db="EMBL/GenBank/DDBJ databases">
        <title>Isolation and identification of novel species under the genus Muribaculum.</title>
        <authorList>
            <person name="Miyake S."/>
            <person name="Ding Y."/>
            <person name="Low A."/>
            <person name="Soh M."/>
            <person name="Seedorf H."/>
        </authorList>
    </citation>
    <scope>NUCLEOTIDE SEQUENCE [LARGE SCALE GENOMIC DNA]</scope>
    <source>
        <strain evidence="5">H5</strain>
    </source>
</reference>
<organism evidence="4 5">
    <name type="scientific">Duncaniella dubosii</name>
    <dbReference type="NCBI Taxonomy" id="2518971"/>
    <lineage>
        <taxon>Bacteria</taxon>
        <taxon>Pseudomonadati</taxon>
        <taxon>Bacteroidota</taxon>
        <taxon>Bacteroidia</taxon>
        <taxon>Bacteroidales</taxon>
        <taxon>Muribaculaceae</taxon>
        <taxon>Duncaniella</taxon>
    </lineage>
</organism>
<dbReference type="GO" id="GO:0030313">
    <property type="term" value="C:cell envelope"/>
    <property type="evidence" value="ECO:0007669"/>
    <property type="project" value="UniProtKB-SubCell"/>
</dbReference>
<evidence type="ECO:0000313" key="5">
    <source>
        <dbReference type="Proteomes" id="UP000297149"/>
    </source>
</evidence>
<dbReference type="EMBL" id="CP039396">
    <property type="protein sequence ID" value="QCD42562.1"/>
    <property type="molecule type" value="Genomic_DNA"/>
</dbReference>
<feature type="chain" id="PRO_5020249643" description="Bacterial repeat domain-containing protein" evidence="2">
    <location>
        <begin position="26"/>
        <end position="1787"/>
    </location>
</feature>
<evidence type="ECO:0000313" key="4">
    <source>
        <dbReference type="EMBL" id="QCD42562.1"/>
    </source>
</evidence>
<dbReference type="InterPro" id="IPR044060">
    <property type="entry name" value="Bacterial_rp_domain"/>
</dbReference>
<feature type="domain" description="Bacterial repeat" evidence="3">
    <location>
        <begin position="144"/>
        <end position="209"/>
    </location>
</feature>
<dbReference type="Proteomes" id="UP000297149">
    <property type="component" value="Chromosome"/>
</dbReference>
<dbReference type="Pfam" id="PF18998">
    <property type="entry name" value="Flg_new_2"/>
    <property type="match status" value="1"/>
</dbReference>
<proteinExistence type="predicted"/>
<comment type="subcellular location">
    <subcellularLocation>
        <location evidence="1">Cell envelope</location>
    </subcellularLocation>
</comment>
<feature type="signal peptide" evidence="2">
    <location>
        <begin position="1"/>
        <end position="25"/>
    </location>
</feature>
<dbReference type="InterPro" id="IPR042229">
    <property type="entry name" value="Listeria/Bacterioides_rpt_sf"/>
</dbReference>
<keyword evidence="5" id="KW-1185">Reference proteome</keyword>
<sequence length="1787" mass="196025">MKKTISKSLVTLIVLFLTVFSSSGASVPLEWAVNPADYRYDMSLYFNVAFATNGQQVNLSDYEVASFVGDECRGVAESISGVENCLYMRIRSNTERGEAVSFKIRDKQTGDVTDIEGVSVTFESNKAIGLPSSPYNISIVKYFDVSITAASGGSVNIDGGRYPEGSKVEISAIPDAYYKFVKWSDDVTEQTRTITVDRDIILEASFEVNTYTLKYIVDGEEYSSYQIGYGSSITPEVAPEKEGYTFSGWQGLPETMPGSDVTVTGTFTVNTYNLIYMLDGVEYKRLEVAYGEKLTAEAAPEKEGHTFSGWEGLPETMPASDVTVTGSFTADTYTLTYMLDGEEYKSVKVAFGEKLTAEAAPEKEGHTFSGWEGLPETMPASDVTVTGMFTVNTYNLIYMLDGAEYKRLEVAYGEKLTAEAAPEKEGHTFSGWEGLPETMPASDVTVTGSFTADTYTLTYMLDGEEYKSVKVAFGEKLTAEAAPEKEGHTFSGWEGLPETMPASDVTVTGTFTVNTYNLIYMLDGAEYKRLEVAYGEKLTAEAAPEKEGHTFSGWEGLPETMPASDVTVTGSFTADTYTLTYMLDGEEYKSVKVAFGEKLTAEVAPEKEGHTFSGWEGLPETMPASDVTVTGTFTVNTYNLIYMLDGAEYKRLEVAFGEKLTAEAAPEKEGHTFSGWEGLPETMPASDVTVTGSFTADTYTLTYVVDGEVYKTFQFAYGEKLTAEAAPEKEGHTFSGWEGLPETMPASDVTVTGTFTVNTYHLIYMLDGVEYKRLEVAYGEKLTAEAAPEKDGYTFSGWQGLPETMPASDVTVTGSFSTNSYTLTYVVDGEVYKTFQFGFGEKLTAEAAPEKEGHTFSGWEGLPETMPASDVTVTGKFTVNTYNLIYMVDGEEYKRLEVAYGEKLTAEAAPEKDGYTFSGWQGLPETMPASDVTVTGSFSTNSYTLTYVVDGEVYKTFQFGFGEKLTAEAAPEKEGHTFSGWEGLPETMPASDVTVTGKFTVNTYNLIYMVDGEEYKRFEIAYGEKLTAEAAPVKDGYTFSGWQGLPETMPASDVTVTGSFSTNSYTLTYVVDGAVYKTFQFAFGEKLTAEAAPEKEGHTFSGWEGLPETMPASDVTVTGTFTVNTYNLIYMVDGEEYKRLEVAYGEKLTAEAAPVKDGYTFSGWQGLPETMPASDVTVTGSFSTNSYTLTYVVDGEVYKTFQFAFGEKLTAEAAPEKEGHTFSGWESLPETMPASDVTVTGTFTVNTYNLIYMVDGEEYKRFEIAYGEKLTAEAAPVKDGYTFSGWQGLPETMPASDVTVTGSFSTNSYTLTYVVDGAVYKTFQFAFGEKLTAEAAPEKEGHTFSGWEGLPETMPASDVTVTGTFTVNTYNLIYMVDGEEYKRLEVAYGEKLTAEAAPEKEGYTFSGWQGLPETMPASDVTVTGSFSTNSYTLTYVVDGEVYKTFQFAYGEKLTAEVAPEKEGHTFSGWEGLPETMPASDVTVTGKFIVNTYNLIYMVDGEEYKRLEVAYGEKLTAEAAPEKEGHTFSGWEGLPETMPASDVTVTGTFTVNTYTLIYMLDGETYKSVQIEYGSKVNPESAPEKEGYTFSGWEGLPETMPASDVTVNGKYAINSYVLTYMVDDEVYVSMEVEYGARITPEDAPEKEGHTFSGWDGLPDTMPSHDVTVNAYYIANYYKLTAYIDGEVYFETELLMGASVEIPEPQFPSGKIFNGWIEEVPETMPAHDVEIHGTTSVFSTLTNIFVDENALLTVYNLKGMLVLKDVTIREASQKLSKGIYIINGKKILIK</sequence>
<dbReference type="Pfam" id="PF09479">
    <property type="entry name" value="Flg_new"/>
    <property type="match status" value="24"/>
</dbReference>
<evidence type="ECO:0000259" key="3">
    <source>
        <dbReference type="Pfam" id="PF18998"/>
    </source>
</evidence>
<evidence type="ECO:0000256" key="2">
    <source>
        <dbReference type="SAM" id="SignalP"/>
    </source>
</evidence>
<protein>
    <recommendedName>
        <fullName evidence="3">Bacterial repeat domain-containing protein</fullName>
    </recommendedName>
</protein>
<accession>A0A4P7W3W6</accession>